<dbReference type="GO" id="GO:0005576">
    <property type="term" value="C:extracellular region"/>
    <property type="evidence" value="ECO:0007669"/>
    <property type="project" value="InterPro"/>
</dbReference>
<evidence type="ECO:0000256" key="1">
    <source>
        <dbReference type="SAM" id="SignalP"/>
    </source>
</evidence>
<dbReference type="Proteomes" id="UP000594454">
    <property type="component" value="Chromosome 2"/>
</dbReference>
<feature type="signal peptide" evidence="1">
    <location>
        <begin position="1"/>
        <end position="21"/>
    </location>
</feature>
<reference evidence="3 4" key="1">
    <citation type="submission" date="2020-11" db="EMBL/GenBank/DDBJ databases">
        <authorList>
            <person name="Wallbank WR R."/>
            <person name="Pardo Diaz C."/>
            <person name="Kozak K."/>
            <person name="Martin S."/>
            <person name="Jiggins C."/>
            <person name="Moest M."/>
            <person name="Warren A I."/>
            <person name="Generalovic N T."/>
            <person name="Byers J.R.P. K."/>
            <person name="Montejo-Kovacevich G."/>
            <person name="Yen C E."/>
        </authorList>
    </citation>
    <scope>NUCLEOTIDE SEQUENCE [LARGE SCALE GENOMIC DNA]</scope>
</reference>
<keyword evidence="1" id="KW-0732">Signal</keyword>
<dbReference type="EMBL" id="LR899010">
    <property type="protein sequence ID" value="CAD7080591.1"/>
    <property type="molecule type" value="Genomic_DNA"/>
</dbReference>
<dbReference type="SMART" id="SM00494">
    <property type="entry name" value="ChtBD2"/>
    <property type="match status" value="5"/>
</dbReference>
<dbReference type="InterPro" id="IPR002557">
    <property type="entry name" value="Chitin-bd_dom"/>
</dbReference>
<feature type="chain" id="PRO_5030957065" description="Chitin-binding type-2 domain-containing protein" evidence="1">
    <location>
        <begin position="22"/>
        <end position="318"/>
    </location>
</feature>
<dbReference type="SUPFAM" id="SSF57625">
    <property type="entry name" value="Invertebrate chitin-binding proteins"/>
    <property type="match status" value="5"/>
</dbReference>
<evidence type="ECO:0000313" key="4">
    <source>
        <dbReference type="Proteomes" id="UP000594454"/>
    </source>
</evidence>
<name>A0A7R8UGW5_HERIL</name>
<accession>A0A7R8UGW5</accession>
<dbReference type="FunCoup" id="A0A7R8UGW5">
    <property type="interactions" value="19"/>
</dbReference>
<dbReference type="Gene3D" id="2.170.140.10">
    <property type="entry name" value="Chitin binding domain"/>
    <property type="match status" value="2"/>
</dbReference>
<dbReference type="OrthoDB" id="6020543at2759"/>
<dbReference type="InterPro" id="IPR036508">
    <property type="entry name" value="Chitin-bd_dom_sf"/>
</dbReference>
<dbReference type="PROSITE" id="PS50940">
    <property type="entry name" value="CHIT_BIND_II"/>
    <property type="match status" value="3"/>
</dbReference>
<feature type="domain" description="Chitin-binding type-2" evidence="2">
    <location>
        <begin position="81"/>
        <end position="140"/>
    </location>
</feature>
<keyword evidence="4" id="KW-1185">Reference proteome</keyword>
<dbReference type="InParanoid" id="A0A7R8UGW5"/>
<dbReference type="Pfam" id="PF01607">
    <property type="entry name" value="CBM_14"/>
    <property type="match status" value="2"/>
</dbReference>
<evidence type="ECO:0000259" key="2">
    <source>
        <dbReference type="PROSITE" id="PS50940"/>
    </source>
</evidence>
<sequence length="318" mass="35532">MKLGISLGILISTLGILHSSAQHSPTCAGKEIYVPYPGKDESHYKVCFSETGDPKEYECPPSLKFNSITRSCTLNFDTEPITKCTSEGDEFPAPDPDCKLRYTCDSDLRPSSTPTACSKDYLFNPLLRECVPDTEYICSDDPPDCSQAKYKNRKWVDKENCEYYYECFGDTIASLKCPSKMYFDAHTQSCLHNTGDICKVPNSNSDLLVNIETICKGKAKEFVPDPYYCKAYYYCVDESTPYWTACADGRYFEKGACSLTKASSCTCEDLKWDGSSSPVNVPHPDRTKYYECTQGNVAKVKTCPSGTTFNTTKKMCSS</sequence>
<organism evidence="3 4">
    <name type="scientific">Hermetia illucens</name>
    <name type="common">Black soldier fly</name>
    <dbReference type="NCBI Taxonomy" id="343691"/>
    <lineage>
        <taxon>Eukaryota</taxon>
        <taxon>Metazoa</taxon>
        <taxon>Ecdysozoa</taxon>
        <taxon>Arthropoda</taxon>
        <taxon>Hexapoda</taxon>
        <taxon>Insecta</taxon>
        <taxon>Pterygota</taxon>
        <taxon>Neoptera</taxon>
        <taxon>Endopterygota</taxon>
        <taxon>Diptera</taxon>
        <taxon>Brachycera</taxon>
        <taxon>Stratiomyomorpha</taxon>
        <taxon>Stratiomyidae</taxon>
        <taxon>Hermetiinae</taxon>
        <taxon>Hermetia</taxon>
    </lineage>
</organism>
<evidence type="ECO:0000313" key="3">
    <source>
        <dbReference type="EMBL" id="CAD7080591.1"/>
    </source>
</evidence>
<feature type="domain" description="Chitin-binding type-2" evidence="2">
    <location>
        <begin position="142"/>
        <end position="200"/>
    </location>
</feature>
<proteinExistence type="predicted"/>
<protein>
    <recommendedName>
        <fullName evidence="2">Chitin-binding type-2 domain-containing protein</fullName>
    </recommendedName>
</protein>
<dbReference type="GO" id="GO:0008061">
    <property type="term" value="F:chitin binding"/>
    <property type="evidence" value="ECO:0007669"/>
    <property type="project" value="InterPro"/>
</dbReference>
<gene>
    <name evidence="3" type="ORF">HERILL_LOCUS3737</name>
</gene>
<feature type="domain" description="Chitin-binding type-2" evidence="2">
    <location>
        <begin position="212"/>
        <end position="266"/>
    </location>
</feature>
<dbReference type="AlphaFoldDB" id="A0A7R8UGW5"/>